<feature type="transmembrane region" description="Helical" evidence="8">
    <location>
        <begin position="306"/>
        <end position="330"/>
    </location>
</feature>
<accession>A0A0E4H4U6</accession>
<organism evidence="10 11">
    <name type="scientific">Streptococcus varani</name>
    <dbReference type="NCBI Taxonomy" id="1608583"/>
    <lineage>
        <taxon>Bacteria</taxon>
        <taxon>Bacillati</taxon>
        <taxon>Bacillota</taxon>
        <taxon>Bacilli</taxon>
        <taxon>Lactobacillales</taxon>
        <taxon>Streptococcaceae</taxon>
        <taxon>Streptococcus</taxon>
    </lineage>
</organism>
<dbReference type="STRING" id="1608583.BN1356_01217"/>
<dbReference type="GO" id="GO:0005886">
    <property type="term" value="C:plasma membrane"/>
    <property type="evidence" value="ECO:0007669"/>
    <property type="project" value="UniProtKB-SubCell"/>
</dbReference>
<dbReference type="GO" id="GO:0140359">
    <property type="term" value="F:ABC-type transporter activity"/>
    <property type="evidence" value="ECO:0007669"/>
    <property type="project" value="InterPro"/>
</dbReference>
<keyword evidence="7 8" id="KW-0472">Membrane</keyword>
<evidence type="ECO:0000256" key="8">
    <source>
        <dbReference type="SAM" id="Phobius"/>
    </source>
</evidence>
<reference evidence="11" key="1">
    <citation type="submission" date="2015-03" db="EMBL/GenBank/DDBJ databases">
        <authorList>
            <person name="Urmite Genomes"/>
        </authorList>
    </citation>
    <scope>NUCLEOTIDE SEQUENCE [LARGE SCALE GENOMIC DNA]</scope>
    <source>
        <strain evidence="11">FF10</strain>
    </source>
</reference>
<feature type="domain" description="ABC transmembrane type-2" evidence="9">
    <location>
        <begin position="158"/>
        <end position="384"/>
    </location>
</feature>
<dbReference type="RefSeq" id="WP_093650458.1">
    <property type="nucleotide sequence ID" value="NZ_CTEN01000002.1"/>
</dbReference>
<protein>
    <submittedName>
        <fullName evidence="10">Integral membrane protein</fullName>
    </submittedName>
</protein>
<keyword evidence="5 8" id="KW-0812">Transmembrane</keyword>
<dbReference type="InterPro" id="IPR013525">
    <property type="entry name" value="ABC2_TM"/>
</dbReference>
<dbReference type="OrthoDB" id="9776218at2"/>
<evidence type="ECO:0000256" key="1">
    <source>
        <dbReference type="ARBA" id="ARBA00004651"/>
    </source>
</evidence>
<dbReference type="PANTHER" id="PTHR30294">
    <property type="entry name" value="MEMBRANE COMPONENT OF ABC TRANSPORTER YHHJ-RELATED"/>
    <property type="match status" value="1"/>
</dbReference>
<comment type="subcellular location">
    <subcellularLocation>
        <location evidence="1">Cell membrane</location>
        <topology evidence="1">Multi-pass membrane protein</topology>
    </subcellularLocation>
</comment>
<dbReference type="AlphaFoldDB" id="A0A0E4H4U6"/>
<dbReference type="InterPro" id="IPR051449">
    <property type="entry name" value="ABC-2_transporter_component"/>
</dbReference>
<evidence type="ECO:0000259" key="9">
    <source>
        <dbReference type="PROSITE" id="PS51012"/>
    </source>
</evidence>
<feature type="transmembrane region" description="Helical" evidence="8">
    <location>
        <begin position="363"/>
        <end position="381"/>
    </location>
</feature>
<comment type="similarity">
    <text evidence="2">Belongs to the ABC-2 integral membrane protein family.</text>
</comment>
<evidence type="ECO:0000256" key="6">
    <source>
        <dbReference type="ARBA" id="ARBA00022989"/>
    </source>
</evidence>
<dbReference type="Proteomes" id="UP000198604">
    <property type="component" value="Unassembled WGS sequence"/>
</dbReference>
<evidence type="ECO:0000256" key="5">
    <source>
        <dbReference type="ARBA" id="ARBA00022692"/>
    </source>
</evidence>
<keyword evidence="3" id="KW-0813">Transport</keyword>
<feature type="transmembrane region" description="Helical" evidence="8">
    <location>
        <begin position="237"/>
        <end position="264"/>
    </location>
</feature>
<dbReference type="Pfam" id="PF12698">
    <property type="entry name" value="ABC2_membrane_3"/>
    <property type="match status" value="1"/>
</dbReference>
<dbReference type="PROSITE" id="PS51012">
    <property type="entry name" value="ABC_TM2"/>
    <property type="match status" value="1"/>
</dbReference>
<evidence type="ECO:0000256" key="4">
    <source>
        <dbReference type="ARBA" id="ARBA00022475"/>
    </source>
</evidence>
<dbReference type="EMBL" id="CTEN01000002">
    <property type="protein sequence ID" value="CQR24864.1"/>
    <property type="molecule type" value="Genomic_DNA"/>
</dbReference>
<sequence length="387" mass="43452">MKMLAISQKVLMELFRDKRTLLLLFIAPILIMSLMNAAFSADTATSIRIATVSVPDELAQSMSDLEKVSIQAYKVEKEAQQALQNEKVDAILIYSEPGDYAVTYANTDPSKTKMTRQVIKTSIKQAQFQELMDGLKFSQRNRLLTSEATQHQTITGQDKQQAEQTDKIVTPEDDTELSESYIYGSNDSNFFTKMMPILMSFFVFFFVFLISGMALLKERTSGTLDRLLATPVKRSEIVFGYMLPYSLLATLQTVVIVLSTIWLFDLEIKGSLGDVILVNILFALVALSFGLLLSTLTHSEFQMMQFIPLIIIPQFFFSGIISLDSMAGWLQNLGKFIPLHYAGHALSKIVLNGTSILNLGSDLLILFLFLISLTILNIIGLKRYRKV</sequence>
<dbReference type="PANTHER" id="PTHR30294:SF38">
    <property type="entry name" value="TRANSPORT PERMEASE PROTEIN"/>
    <property type="match status" value="1"/>
</dbReference>
<evidence type="ECO:0000256" key="3">
    <source>
        <dbReference type="ARBA" id="ARBA00022448"/>
    </source>
</evidence>
<evidence type="ECO:0000313" key="10">
    <source>
        <dbReference type="EMBL" id="CQR24864.1"/>
    </source>
</evidence>
<evidence type="ECO:0000256" key="2">
    <source>
        <dbReference type="ARBA" id="ARBA00007783"/>
    </source>
</evidence>
<gene>
    <name evidence="10" type="ORF">BN1356_01217</name>
</gene>
<keyword evidence="6 8" id="KW-1133">Transmembrane helix</keyword>
<name>A0A0E4H4U6_9STRE</name>
<proteinExistence type="inferred from homology"/>
<keyword evidence="11" id="KW-1185">Reference proteome</keyword>
<keyword evidence="4" id="KW-1003">Cell membrane</keyword>
<feature type="transmembrane region" description="Helical" evidence="8">
    <location>
        <begin position="194"/>
        <end position="216"/>
    </location>
</feature>
<feature type="transmembrane region" description="Helical" evidence="8">
    <location>
        <begin position="276"/>
        <end position="294"/>
    </location>
</feature>
<evidence type="ECO:0000313" key="11">
    <source>
        <dbReference type="Proteomes" id="UP000198604"/>
    </source>
</evidence>
<dbReference type="InterPro" id="IPR047817">
    <property type="entry name" value="ABC2_TM_bact-type"/>
</dbReference>
<evidence type="ECO:0000256" key="7">
    <source>
        <dbReference type="ARBA" id="ARBA00023136"/>
    </source>
</evidence>